<keyword evidence="8" id="KW-1185">Reference proteome</keyword>
<feature type="transmembrane region" description="Helical" evidence="6">
    <location>
        <begin position="111"/>
        <end position="129"/>
    </location>
</feature>
<dbReference type="Gene3D" id="1.20.1250.20">
    <property type="entry name" value="MFS general substrate transporter like domains"/>
    <property type="match status" value="1"/>
</dbReference>
<dbReference type="SUPFAM" id="SSF103473">
    <property type="entry name" value="MFS general substrate transporter"/>
    <property type="match status" value="1"/>
</dbReference>
<keyword evidence="2" id="KW-1003">Cell membrane</keyword>
<proteinExistence type="predicted"/>
<dbReference type="Pfam" id="PF07690">
    <property type="entry name" value="MFS_1"/>
    <property type="match status" value="1"/>
</dbReference>
<keyword evidence="5 6" id="KW-0472">Membrane</keyword>
<keyword evidence="4 6" id="KW-1133">Transmembrane helix</keyword>
<evidence type="ECO:0000256" key="6">
    <source>
        <dbReference type="SAM" id="Phobius"/>
    </source>
</evidence>
<comment type="caution">
    <text evidence="7">The sequence shown here is derived from an EMBL/GenBank/DDBJ whole genome shotgun (WGS) entry which is preliminary data.</text>
</comment>
<evidence type="ECO:0000256" key="5">
    <source>
        <dbReference type="ARBA" id="ARBA00023136"/>
    </source>
</evidence>
<organism evidence="7 8">
    <name type="scientific">Streptomyces fildesensis</name>
    <dbReference type="NCBI Taxonomy" id="375757"/>
    <lineage>
        <taxon>Bacteria</taxon>
        <taxon>Bacillati</taxon>
        <taxon>Actinomycetota</taxon>
        <taxon>Actinomycetes</taxon>
        <taxon>Kitasatosporales</taxon>
        <taxon>Streptomycetaceae</taxon>
        <taxon>Streptomyces</taxon>
    </lineage>
</organism>
<name>A0ABW8CHC5_9ACTN</name>
<accession>A0ABW8CHC5</accession>
<protein>
    <submittedName>
        <fullName evidence="7">MFS transporter</fullName>
    </submittedName>
</protein>
<feature type="transmembrane region" description="Helical" evidence="6">
    <location>
        <begin position="233"/>
        <end position="255"/>
    </location>
</feature>
<evidence type="ECO:0000256" key="3">
    <source>
        <dbReference type="ARBA" id="ARBA00022692"/>
    </source>
</evidence>
<dbReference type="Proteomes" id="UP001614394">
    <property type="component" value="Unassembled WGS sequence"/>
</dbReference>
<evidence type="ECO:0000313" key="7">
    <source>
        <dbReference type="EMBL" id="MFI9105846.1"/>
    </source>
</evidence>
<dbReference type="PANTHER" id="PTHR23513">
    <property type="entry name" value="INTEGRAL MEMBRANE EFFLUX PROTEIN-RELATED"/>
    <property type="match status" value="1"/>
</dbReference>
<evidence type="ECO:0000256" key="4">
    <source>
        <dbReference type="ARBA" id="ARBA00022989"/>
    </source>
</evidence>
<dbReference type="CDD" id="cd06173">
    <property type="entry name" value="MFS_MefA_like"/>
    <property type="match status" value="1"/>
</dbReference>
<comment type="subcellular location">
    <subcellularLocation>
        <location evidence="1">Cell membrane</location>
        <topology evidence="1">Multi-pass membrane protein</topology>
    </subcellularLocation>
</comment>
<feature type="transmembrane region" description="Helical" evidence="6">
    <location>
        <begin position="320"/>
        <end position="341"/>
    </location>
</feature>
<evidence type="ECO:0000256" key="2">
    <source>
        <dbReference type="ARBA" id="ARBA00022475"/>
    </source>
</evidence>
<feature type="transmembrane region" description="Helical" evidence="6">
    <location>
        <begin position="267"/>
        <end position="288"/>
    </location>
</feature>
<dbReference type="PANTHER" id="PTHR23513:SF11">
    <property type="entry name" value="STAPHYLOFERRIN A TRANSPORTER"/>
    <property type="match status" value="1"/>
</dbReference>
<evidence type="ECO:0000313" key="8">
    <source>
        <dbReference type="Proteomes" id="UP001614394"/>
    </source>
</evidence>
<evidence type="ECO:0000256" key="1">
    <source>
        <dbReference type="ARBA" id="ARBA00004651"/>
    </source>
</evidence>
<dbReference type="EMBL" id="JBITYG010000014">
    <property type="protein sequence ID" value="MFI9105846.1"/>
    <property type="molecule type" value="Genomic_DNA"/>
</dbReference>
<gene>
    <name evidence="7" type="ORF">ACIGXA_35610</name>
</gene>
<sequence length="416" mass="42856">MTFTPAPPRRTTYREVLADQRFRLLFVTRTVTITADSLRILTLSVLIFATTGSPLMGALTFGIGFLPQLAGSMLLGSLADRVRPRRLIAAGYLLEFAAAVAMALAHLPVVFILLLVAVVAFLTPVFQGASNRLVADTLTGDAYVLGRSLSSMSSSGAQLLGLAGGGIAVTFLGSRHALLLSAAAYLVASIAVRLRLPDLPAPDKGSGSGSGSLVRHSWSGNRALFANRRVRKLLLAQWLPSAFAASAESLVVPFAGRRGFPDGTAGFLLACLPVGMLVGNLVVGRFVLPATRERLVAVLVAVIGLPLAGFAFGPPWPVCAVLLLVTGTGFAYSLGLQRSFLDALPEASRGQAFGLLSSGMMTVQGVGPAVFGAAAEVVSVGAAISLAGIASLGMAGYLARESRGARLTPAEAAGTG</sequence>
<feature type="transmembrane region" description="Helical" evidence="6">
    <location>
        <begin position="353"/>
        <end position="371"/>
    </location>
</feature>
<dbReference type="RefSeq" id="WP_399656856.1">
    <property type="nucleotide sequence ID" value="NZ_JBITYG010000014.1"/>
</dbReference>
<reference evidence="7 8" key="1">
    <citation type="submission" date="2024-10" db="EMBL/GenBank/DDBJ databases">
        <title>The Natural Products Discovery Center: Release of the First 8490 Sequenced Strains for Exploring Actinobacteria Biosynthetic Diversity.</title>
        <authorList>
            <person name="Kalkreuter E."/>
            <person name="Kautsar S.A."/>
            <person name="Yang D."/>
            <person name="Bader C.D."/>
            <person name="Teijaro C.N."/>
            <person name="Fluegel L."/>
            <person name="Davis C.M."/>
            <person name="Simpson J.R."/>
            <person name="Lauterbach L."/>
            <person name="Steele A.D."/>
            <person name="Gui C."/>
            <person name="Meng S."/>
            <person name="Li G."/>
            <person name="Viehrig K."/>
            <person name="Ye F."/>
            <person name="Su P."/>
            <person name="Kiefer A.F."/>
            <person name="Nichols A."/>
            <person name="Cepeda A.J."/>
            <person name="Yan W."/>
            <person name="Fan B."/>
            <person name="Jiang Y."/>
            <person name="Adhikari A."/>
            <person name="Zheng C.-J."/>
            <person name="Schuster L."/>
            <person name="Cowan T.M."/>
            <person name="Smanski M.J."/>
            <person name="Chevrette M.G."/>
            <person name="De Carvalho L.P.S."/>
            <person name="Shen B."/>
        </authorList>
    </citation>
    <scope>NUCLEOTIDE SEQUENCE [LARGE SCALE GENOMIC DNA]</scope>
    <source>
        <strain evidence="7 8">NPDC053399</strain>
    </source>
</reference>
<feature type="transmembrane region" description="Helical" evidence="6">
    <location>
        <begin position="295"/>
        <end position="314"/>
    </location>
</feature>
<dbReference type="InterPro" id="IPR036259">
    <property type="entry name" value="MFS_trans_sf"/>
</dbReference>
<feature type="transmembrane region" description="Helical" evidence="6">
    <location>
        <begin position="377"/>
        <end position="399"/>
    </location>
</feature>
<dbReference type="InterPro" id="IPR011701">
    <property type="entry name" value="MFS"/>
</dbReference>
<keyword evidence="3 6" id="KW-0812">Transmembrane</keyword>